<comment type="caution">
    <text evidence="1">The sequence shown here is derived from an EMBL/GenBank/DDBJ whole genome shotgun (WGS) entry which is preliminary data.</text>
</comment>
<name>A0A4Y2JDS5_ARAVE</name>
<keyword evidence="2" id="KW-1185">Reference proteome</keyword>
<sequence>NRAEPRDMLWLEVDSIVRQTVGGHFSRISVMSMTKEEQCGVIRFSVAEDVGVRWSLLDCLCAVIKREQFG</sequence>
<evidence type="ECO:0000313" key="1">
    <source>
        <dbReference type="EMBL" id="GBM88451.1"/>
    </source>
</evidence>
<gene>
    <name evidence="1" type="ORF">AVEN_141041_1</name>
</gene>
<proteinExistence type="predicted"/>
<evidence type="ECO:0000313" key="2">
    <source>
        <dbReference type="Proteomes" id="UP000499080"/>
    </source>
</evidence>
<dbReference type="AlphaFoldDB" id="A0A4Y2JDS5"/>
<dbReference type="Proteomes" id="UP000499080">
    <property type="component" value="Unassembled WGS sequence"/>
</dbReference>
<reference evidence="1 2" key="1">
    <citation type="journal article" date="2019" name="Sci. Rep.">
        <title>Orb-weaving spider Araneus ventricosus genome elucidates the spidroin gene catalogue.</title>
        <authorList>
            <person name="Kono N."/>
            <person name="Nakamura H."/>
            <person name="Ohtoshi R."/>
            <person name="Moran D.A.P."/>
            <person name="Shinohara A."/>
            <person name="Yoshida Y."/>
            <person name="Fujiwara M."/>
            <person name="Mori M."/>
            <person name="Tomita M."/>
            <person name="Arakawa K."/>
        </authorList>
    </citation>
    <scope>NUCLEOTIDE SEQUENCE [LARGE SCALE GENOMIC DNA]</scope>
</reference>
<dbReference type="EMBL" id="BGPR01110228">
    <property type="protein sequence ID" value="GBM88451.1"/>
    <property type="molecule type" value="Genomic_DNA"/>
</dbReference>
<protein>
    <submittedName>
        <fullName evidence="1">Uncharacterized protein</fullName>
    </submittedName>
</protein>
<accession>A0A4Y2JDS5</accession>
<feature type="non-terminal residue" evidence="1">
    <location>
        <position position="1"/>
    </location>
</feature>
<organism evidence="1 2">
    <name type="scientific">Araneus ventricosus</name>
    <name type="common">Orbweaver spider</name>
    <name type="synonym">Epeira ventricosa</name>
    <dbReference type="NCBI Taxonomy" id="182803"/>
    <lineage>
        <taxon>Eukaryota</taxon>
        <taxon>Metazoa</taxon>
        <taxon>Ecdysozoa</taxon>
        <taxon>Arthropoda</taxon>
        <taxon>Chelicerata</taxon>
        <taxon>Arachnida</taxon>
        <taxon>Araneae</taxon>
        <taxon>Araneomorphae</taxon>
        <taxon>Entelegynae</taxon>
        <taxon>Araneoidea</taxon>
        <taxon>Araneidae</taxon>
        <taxon>Araneus</taxon>
    </lineage>
</organism>